<evidence type="ECO:0000256" key="3">
    <source>
        <dbReference type="ARBA" id="ARBA00022723"/>
    </source>
</evidence>
<feature type="binding site" evidence="6">
    <location>
        <position position="149"/>
    </location>
    <ligand>
        <name>Zn(2+)</name>
        <dbReference type="ChEBI" id="CHEBI:29105"/>
        <label>1</label>
    </ligand>
</feature>
<dbReference type="InterPro" id="IPR050138">
    <property type="entry name" value="DHOase/Allantoinase_Hydrolase"/>
</dbReference>
<feature type="binding site" evidence="6">
    <location>
        <position position="306"/>
    </location>
    <ligand>
        <name>substrate</name>
    </ligand>
</feature>
<dbReference type="GO" id="GO:0006145">
    <property type="term" value="P:purine nucleobase catabolic process"/>
    <property type="evidence" value="ECO:0007669"/>
    <property type="project" value="TreeGrafter"/>
</dbReference>
<feature type="domain" description="Dihydroorotase catalytic" evidence="7">
    <location>
        <begin position="47"/>
        <end position="233"/>
    </location>
</feature>
<comment type="cofactor">
    <cofactor evidence="6">
        <name>Zn(2+)</name>
        <dbReference type="ChEBI" id="CHEBI:29105"/>
    </cofactor>
    <text evidence="6">Binds 2 Zn(2+) ions per subunit.</text>
</comment>
<dbReference type="Pfam" id="PF12890">
    <property type="entry name" value="DHOase"/>
    <property type="match status" value="1"/>
</dbReference>
<feature type="binding site" evidence="6">
    <location>
        <position position="275"/>
    </location>
    <ligand>
        <name>substrate</name>
    </ligand>
</feature>
<dbReference type="GO" id="GO:0008270">
    <property type="term" value="F:zinc ion binding"/>
    <property type="evidence" value="ECO:0007669"/>
    <property type="project" value="UniProtKB-UniRule"/>
</dbReference>
<evidence type="ECO:0000256" key="5">
    <source>
        <dbReference type="ARBA" id="ARBA00022975"/>
    </source>
</evidence>
<name>A0A926DH09_9FIRM</name>
<keyword evidence="6" id="KW-0862">Zinc</keyword>
<feature type="binding site" evidence="6">
    <location>
        <position position="59"/>
    </location>
    <ligand>
        <name>Zn(2+)</name>
        <dbReference type="ChEBI" id="CHEBI:29105"/>
        <label>1</label>
    </ligand>
</feature>
<dbReference type="InterPro" id="IPR032466">
    <property type="entry name" value="Metal_Hydrolase"/>
</dbReference>
<feature type="binding site" evidence="6">
    <location>
        <position position="149"/>
    </location>
    <ligand>
        <name>Zn(2+)</name>
        <dbReference type="ChEBI" id="CHEBI:29105"/>
        <label>2</label>
    </ligand>
</feature>
<evidence type="ECO:0000256" key="1">
    <source>
        <dbReference type="ARBA" id="ARBA00002368"/>
    </source>
</evidence>
<dbReference type="InterPro" id="IPR011059">
    <property type="entry name" value="Metal-dep_hydrolase_composite"/>
</dbReference>
<dbReference type="RefSeq" id="WP_249280343.1">
    <property type="nucleotide sequence ID" value="NZ_JACRSS010000003.1"/>
</dbReference>
<dbReference type="CDD" id="cd01317">
    <property type="entry name" value="DHOase_IIa"/>
    <property type="match status" value="1"/>
</dbReference>
<dbReference type="PANTHER" id="PTHR43668:SF2">
    <property type="entry name" value="ALLANTOINASE"/>
    <property type="match status" value="1"/>
</dbReference>
<feature type="binding site" evidence="6">
    <location>
        <position position="57"/>
    </location>
    <ligand>
        <name>Zn(2+)</name>
        <dbReference type="ChEBI" id="CHEBI:29105"/>
        <label>1</label>
    </ligand>
</feature>
<comment type="similarity">
    <text evidence="2 6">Belongs to the metallo-dependent hydrolases superfamily. DHOase family. Class I DHOase subfamily.</text>
</comment>
<feature type="binding site" evidence="6">
    <location>
        <position position="302"/>
    </location>
    <ligand>
        <name>Zn(2+)</name>
        <dbReference type="ChEBI" id="CHEBI:29105"/>
        <label>1</label>
    </ligand>
</feature>
<gene>
    <name evidence="6" type="primary">pyrC</name>
    <name evidence="8" type="ORF">H8693_06660</name>
</gene>
<dbReference type="GO" id="GO:0004151">
    <property type="term" value="F:dihydroorotase activity"/>
    <property type="evidence" value="ECO:0007669"/>
    <property type="project" value="UniProtKB-UniRule"/>
</dbReference>
<reference evidence="8" key="1">
    <citation type="submission" date="2020-08" db="EMBL/GenBank/DDBJ databases">
        <title>Genome public.</title>
        <authorList>
            <person name="Liu C."/>
            <person name="Sun Q."/>
        </authorList>
    </citation>
    <scope>NUCLEOTIDE SEQUENCE</scope>
    <source>
        <strain evidence="8">NSJ-63</strain>
    </source>
</reference>
<dbReference type="EC" id="3.5.2.3" evidence="6"/>
<organism evidence="8 9">
    <name type="scientific">Guopingia tenuis</name>
    <dbReference type="NCBI Taxonomy" id="2763656"/>
    <lineage>
        <taxon>Bacteria</taxon>
        <taxon>Bacillati</taxon>
        <taxon>Bacillota</taxon>
        <taxon>Clostridia</taxon>
        <taxon>Christensenellales</taxon>
        <taxon>Christensenellaceae</taxon>
        <taxon>Guopingia</taxon>
    </lineage>
</organism>
<comment type="pathway">
    <text evidence="6">Pyrimidine metabolism; UMP biosynthesis via de novo pathway; (S)-dihydroorotate from bicarbonate: step 3/3.</text>
</comment>
<comment type="function">
    <text evidence="1 6">Catalyzes the reversible cyclization of carbamoyl aspartate to dihydroorotate.</text>
</comment>
<proteinExistence type="inferred from homology"/>
<dbReference type="PANTHER" id="PTHR43668">
    <property type="entry name" value="ALLANTOINASE"/>
    <property type="match status" value="1"/>
</dbReference>
<evidence type="ECO:0000256" key="4">
    <source>
        <dbReference type="ARBA" id="ARBA00022801"/>
    </source>
</evidence>
<feature type="binding site" evidence="6">
    <location>
        <position position="176"/>
    </location>
    <ligand>
        <name>Zn(2+)</name>
        <dbReference type="ChEBI" id="CHEBI:29105"/>
        <label>2</label>
    </ligand>
</feature>
<keyword evidence="4 6" id="KW-0378">Hydrolase</keyword>
<keyword evidence="9" id="KW-1185">Reference proteome</keyword>
<feature type="binding site" evidence="6">
    <location>
        <position position="91"/>
    </location>
    <ligand>
        <name>substrate</name>
    </ligand>
</feature>
<dbReference type="InterPro" id="IPR024403">
    <property type="entry name" value="DHOase_cat"/>
</dbReference>
<comment type="catalytic activity">
    <reaction evidence="6">
        <text>(S)-dihydroorotate + H2O = N-carbamoyl-L-aspartate + H(+)</text>
        <dbReference type="Rhea" id="RHEA:24296"/>
        <dbReference type="ChEBI" id="CHEBI:15377"/>
        <dbReference type="ChEBI" id="CHEBI:15378"/>
        <dbReference type="ChEBI" id="CHEBI:30864"/>
        <dbReference type="ChEBI" id="CHEBI:32814"/>
        <dbReference type="EC" id="3.5.2.3"/>
    </reaction>
</comment>
<dbReference type="EMBL" id="JACRSS010000003">
    <property type="protein sequence ID" value="MBC8538613.1"/>
    <property type="molecule type" value="Genomic_DNA"/>
</dbReference>
<dbReference type="Gene3D" id="2.30.40.10">
    <property type="entry name" value="Urease, subunit C, domain 1"/>
    <property type="match status" value="1"/>
</dbReference>
<dbReference type="NCBIfam" id="TIGR00857">
    <property type="entry name" value="pyrC_multi"/>
    <property type="match status" value="1"/>
</dbReference>
<keyword evidence="3 6" id="KW-0479">Metal-binding</keyword>
<dbReference type="Gene3D" id="3.20.20.140">
    <property type="entry name" value="Metal-dependent hydrolases"/>
    <property type="match status" value="1"/>
</dbReference>
<evidence type="ECO:0000256" key="2">
    <source>
        <dbReference type="ARBA" id="ARBA00010286"/>
    </source>
</evidence>
<dbReference type="InterPro" id="IPR002195">
    <property type="entry name" value="Dihydroorotase_CS"/>
</dbReference>
<feature type="binding site" evidence="6">
    <location>
        <begin position="59"/>
        <end position="61"/>
    </location>
    <ligand>
        <name>substrate</name>
    </ligand>
</feature>
<feature type="binding site" evidence="6">
    <location>
        <position position="229"/>
    </location>
    <ligand>
        <name>Zn(2+)</name>
        <dbReference type="ChEBI" id="CHEBI:29105"/>
        <label>2</label>
    </ligand>
</feature>
<dbReference type="InterPro" id="IPR004722">
    <property type="entry name" value="DHOase"/>
</dbReference>
<dbReference type="PROSITE" id="PS00483">
    <property type="entry name" value="DIHYDROOROTASE_2"/>
    <property type="match status" value="1"/>
</dbReference>
<comment type="caution">
    <text evidence="6">Lacks conserved residue(s) required for the propagation of feature annotation.</text>
</comment>
<dbReference type="HAMAP" id="MF_00220_B">
    <property type="entry name" value="PyrC_classI_B"/>
    <property type="match status" value="1"/>
</dbReference>
<dbReference type="GO" id="GO:0004038">
    <property type="term" value="F:allantoinase activity"/>
    <property type="evidence" value="ECO:0007669"/>
    <property type="project" value="TreeGrafter"/>
</dbReference>
<protein>
    <recommendedName>
        <fullName evidence="6">Dihydroorotase</fullName>
        <shortName evidence="6">DHOase</shortName>
        <ecNumber evidence="6">3.5.2.3</ecNumber>
    </recommendedName>
</protein>
<dbReference type="PROSITE" id="PS00482">
    <property type="entry name" value="DIHYDROOROTASE_1"/>
    <property type="match status" value="1"/>
</dbReference>
<dbReference type="SUPFAM" id="SSF51338">
    <property type="entry name" value="Composite domain of metallo-dependent hydrolases"/>
    <property type="match status" value="1"/>
</dbReference>
<evidence type="ECO:0000259" key="7">
    <source>
        <dbReference type="Pfam" id="PF12890"/>
    </source>
</evidence>
<dbReference type="SUPFAM" id="SSF51556">
    <property type="entry name" value="Metallo-dependent hydrolases"/>
    <property type="match status" value="1"/>
</dbReference>
<evidence type="ECO:0000256" key="6">
    <source>
        <dbReference type="HAMAP-Rule" id="MF_00220"/>
    </source>
</evidence>
<evidence type="ECO:0000313" key="8">
    <source>
        <dbReference type="EMBL" id="MBC8538613.1"/>
    </source>
</evidence>
<keyword evidence="5 6" id="KW-0665">Pyrimidine biosynthesis</keyword>
<feature type="active site" evidence="6">
    <location>
        <position position="302"/>
    </location>
</feature>
<evidence type="ECO:0000313" key="9">
    <source>
        <dbReference type="Proteomes" id="UP000617951"/>
    </source>
</evidence>
<dbReference type="AlphaFoldDB" id="A0A926DH09"/>
<dbReference type="GO" id="GO:0005737">
    <property type="term" value="C:cytoplasm"/>
    <property type="evidence" value="ECO:0007669"/>
    <property type="project" value="TreeGrafter"/>
</dbReference>
<accession>A0A926DH09</accession>
<comment type="caution">
    <text evidence="8">The sequence shown here is derived from an EMBL/GenBank/DDBJ whole genome shotgun (WGS) entry which is preliminary data.</text>
</comment>
<sequence>MRIRITNGKLVNPRGESQGDISICDGKIEKIGEPFGEYDRVIDAKGLVVTPGLIDMHVHLREPGYEYKETILSGTRAAVKGGFTAVACMPNTNPVADNETVVTYILSQAQKAGYAKVYPIACITKGQQGEDITEFGRLKEAGAVAFSDDGRPVMDSGIMRLALQYGKGFDALMISHSEDLTLLNGGVMNEGDTATAIGLKGITRAAEEVMQSRDIILARTYDTRVHLAHISTKGAVELVRRAKAEGVKVTAETAPHYFTADDTWVIGYDTNTKVNPPLRTKEDVAAIKAGLADGTIDAIATDHAPHHEDEKNVEYDIAANGISGIESSLPLSLNLVREGVISLEHMVELLSCTPAEILGVEGGVLKEGAAADITIFDPGAKYTYTKESMISKGKNSPYLGMEMQGKAVYTIVDGKILLDGGKVAEHD</sequence>
<dbReference type="Proteomes" id="UP000617951">
    <property type="component" value="Unassembled WGS sequence"/>
</dbReference>
<dbReference type="GO" id="GO:0044205">
    <property type="term" value="P:'de novo' UMP biosynthetic process"/>
    <property type="evidence" value="ECO:0007669"/>
    <property type="project" value="UniProtKB-UniRule"/>
</dbReference>